<accession>A0AAD9BN86</accession>
<comment type="caution">
    <text evidence="2">The sequence shown here is derived from an EMBL/GenBank/DDBJ whole genome shotgun (WGS) entry which is preliminary data.</text>
</comment>
<dbReference type="GO" id="GO:0045505">
    <property type="term" value="F:dynein intermediate chain binding"/>
    <property type="evidence" value="ECO:0007669"/>
    <property type="project" value="InterPro"/>
</dbReference>
<reference evidence="2" key="1">
    <citation type="submission" date="2023-04" db="EMBL/GenBank/DDBJ databases">
        <title>Chromosome-level genome of Chaenocephalus aceratus.</title>
        <authorList>
            <person name="Park H."/>
        </authorList>
    </citation>
    <scope>NUCLEOTIDE SEQUENCE</scope>
    <source>
        <strain evidence="2">DE</strain>
        <tissue evidence="2">Muscle</tissue>
    </source>
</reference>
<dbReference type="GO" id="GO:0030286">
    <property type="term" value="C:dynein complex"/>
    <property type="evidence" value="ECO:0007669"/>
    <property type="project" value="InterPro"/>
</dbReference>
<dbReference type="PANTHER" id="PTHR45703">
    <property type="entry name" value="DYNEIN HEAVY CHAIN"/>
    <property type="match status" value="1"/>
</dbReference>
<proteinExistence type="predicted"/>
<name>A0AAD9BN86_DISEL</name>
<evidence type="ECO:0000256" key="1">
    <source>
        <dbReference type="SAM" id="Coils"/>
    </source>
</evidence>
<dbReference type="InterPro" id="IPR026983">
    <property type="entry name" value="DHC"/>
</dbReference>
<dbReference type="Proteomes" id="UP001228049">
    <property type="component" value="Unassembled WGS sequence"/>
</dbReference>
<dbReference type="GO" id="GO:0007018">
    <property type="term" value="P:microtubule-based movement"/>
    <property type="evidence" value="ECO:0007669"/>
    <property type="project" value="InterPro"/>
</dbReference>
<dbReference type="AlphaFoldDB" id="A0AAD9BN86"/>
<feature type="coiled-coil region" evidence="1">
    <location>
        <begin position="522"/>
        <end position="549"/>
    </location>
</feature>
<gene>
    <name evidence="2" type="ORF">KUDE01_029586</name>
</gene>
<sequence>MASALGADIPIRAPDESTALSLTEKAESIKVPTCRDKKITAVKNGKPAPDPLSGTEVFQMFTERRGRRELELFYLKEVEGDSYRPYDLRVVPCSAAGSEHYIFSPHSVLHVTQRGYGGLLSLSEWFREWRRNVRKVIFQRRCKDLQDVLLIAVPQFRNALLLFNRTIEEVKGTHWLPQEENTSFTLLEFKDVLMTMNQECLQILEKLSQYRAAILKKVREHSYRTQQELQLHLEFSLKPSRSVEPLHRQLLHQQQLLSQLSRSESVLQRLGSFSALINTITVQSIVSLITQDLTQFTSRVLKRGEGCLFHTELSLREDQLTVDPPTHLLQEAVSGAILTVKDSVIQMCDSCGLFLEISNTSDVSQDSPSDFTCIEHHITGEDNSGEQCCSWRLHREASSRWLQLQKRTSLLLHGRRLHGCFSPLTQSQLQQQIHIHSLTTQAEEEQAGVMQEADLEIQQLCESFSWLVDINVFISERSVSSLDSLKDQPASQYQDLIEKTRCLTERLSSVPSSVSTSNQLINIQCSRIKESLQQELRLLEEKLQQQLVQQIQILSENVSSDLQRYAARLRTEPGDLQELSTYALMMRECVKMCPVMQRCLEYIHSLQETLCKNYRKMTEQEETVKEKEADSIVSCRLPSMANALDAMFSVLACDLKNTVSKATAGPFIDPSQEAKEMVSRLSLMCVHVQNINAKLEQLSSKSQNLHEHPKDLSILTADVLRVKARKELWEILSAYTTWREEWKQLLLTEVVVSEAQGKIAKWKERTLSLTSIIPTRCSAAAGFRKPGKFRVSR</sequence>
<evidence type="ECO:0000313" key="2">
    <source>
        <dbReference type="EMBL" id="KAK1885868.1"/>
    </source>
</evidence>
<protein>
    <submittedName>
        <fullName evidence="2">Dynein heavy chain domain containing protein 1</fullName>
    </submittedName>
</protein>
<keyword evidence="3" id="KW-1185">Reference proteome</keyword>
<keyword evidence="1" id="KW-0175">Coiled coil</keyword>
<evidence type="ECO:0000313" key="3">
    <source>
        <dbReference type="Proteomes" id="UP001228049"/>
    </source>
</evidence>
<dbReference type="PANTHER" id="PTHR45703:SF36">
    <property type="entry name" value="DYNEIN HEAVY CHAIN, CYTOPLASMIC"/>
    <property type="match status" value="1"/>
</dbReference>
<organism evidence="2 3">
    <name type="scientific">Dissostichus eleginoides</name>
    <name type="common">Patagonian toothfish</name>
    <name type="synonym">Dissostichus amissus</name>
    <dbReference type="NCBI Taxonomy" id="100907"/>
    <lineage>
        <taxon>Eukaryota</taxon>
        <taxon>Metazoa</taxon>
        <taxon>Chordata</taxon>
        <taxon>Craniata</taxon>
        <taxon>Vertebrata</taxon>
        <taxon>Euteleostomi</taxon>
        <taxon>Actinopterygii</taxon>
        <taxon>Neopterygii</taxon>
        <taxon>Teleostei</taxon>
        <taxon>Neoteleostei</taxon>
        <taxon>Acanthomorphata</taxon>
        <taxon>Eupercaria</taxon>
        <taxon>Perciformes</taxon>
        <taxon>Notothenioidei</taxon>
        <taxon>Nototheniidae</taxon>
        <taxon>Dissostichus</taxon>
    </lineage>
</organism>
<dbReference type="GO" id="GO:0051959">
    <property type="term" value="F:dynein light intermediate chain binding"/>
    <property type="evidence" value="ECO:0007669"/>
    <property type="project" value="InterPro"/>
</dbReference>
<dbReference type="EMBL" id="JASDAP010000020">
    <property type="protein sequence ID" value="KAK1885868.1"/>
    <property type="molecule type" value="Genomic_DNA"/>
</dbReference>